<dbReference type="InterPro" id="IPR023214">
    <property type="entry name" value="HAD_sf"/>
</dbReference>
<comment type="caution">
    <text evidence="1">The sequence shown here is derived from an EMBL/GenBank/DDBJ whole genome shotgun (WGS) entry which is preliminary data.</text>
</comment>
<keyword evidence="2" id="KW-1185">Reference proteome</keyword>
<accession>A0A417YI05</accession>
<gene>
    <name evidence="1" type="ORF">D1B32_09675</name>
</gene>
<dbReference type="InterPro" id="IPR036412">
    <property type="entry name" value="HAD-like_sf"/>
</dbReference>
<dbReference type="SUPFAM" id="SSF56784">
    <property type="entry name" value="HAD-like"/>
    <property type="match status" value="1"/>
</dbReference>
<sequence length="118" mass="13699">MRIVIDLDGTICELKKPNQRYEDVLPKDGAIQIINQLKKEGHEIIIYTARNMKTFKGNLGKVNANIGKITIDWLNHYDIKYDEILFGKPYGDIYIDDLAMKFTSWNDVETNLMKGNYI</sequence>
<evidence type="ECO:0000313" key="1">
    <source>
        <dbReference type="EMBL" id="RHW32590.1"/>
    </source>
</evidence>
<proteinExistence type="predicted"/>
<protein>
    <submittedName>
        <fullName evidence="1">Capsular biosynthesis protein</fullName>
    </submittedName>
</protein>
<dbReference type="Proteomes" id="UP000285456">
    <property type="component" value="Unassembled WGS sequence"/>
</dbReference>
<dbReference type="OrthoDB" id="573782at2"/>
<organism evidence="1 2">
    <name type="scientific">Oceanobacillus profundus</name>
    <dbReference type="NCBI Taxonomy" id="372463"/>
    <lineage>
        <taxon>Bacteria</taxon>
        <taxon>Bacillati</taxon>
        <taxon>Bacillota</taxon>
        <taxon>Bacilli</taxon>
        <taxon>Bacillales</taxon>
        <taxon>Bacillaceae</taxon>
        <taxon>Oceanobacillus</taxon>
    </lineage>
</organism>
<dbReference type="Gene3D" id="3.40.50.1000">
    <property type="entry name" value="HAD superfamily/HAD-like"/>
    <property type="match status" value="1"/>
</dbReference>
<name>A0A417YI05_9BACI</name>
<reference evidence="1 2" key="1">
    <citation type="journal article" date="2007" name="Int. J. Syst. Evol. Microbiol.">
        <title>Oceanobacillus profundus sp. nov., isolated from a deep-sea sediment core.</title>
        <authorList>
            <person name="Kim Y.G."/>
            <person name="Choi D.H."/>
            <person name="Hyun S."/>
            <person name="Cho B.C."/>
        </authorList>
    </citation>
    <scope>NUCLEOTIDE SEQUENCE [LARGE SCALE GENOMIC DNA]</scope>
    <source>
        <strain evidence="1 2">DSM 18246</strain>
    </source>
</reference>
<dbReference type="AlphaFoldDB" id="A0A417YI05"/>
<dbReference type="Pfam" id="PF08282">
    <property type="entry name" value="Hydrolase_3"/>
    <property type="match status" value="1"/>
</dbReference>
<evidence type="ECO:0000313" key="2">
    <source>
        <dbReference type="Proteomes" id="UP000285456"/>
    </source>
</evidence>
<dbReference type="EMBL" id="QWEH01000005">
    <property type="protein sequence ID" value="RHW32590.1"/>
    <property type="molecule type" value="Genomic_DNA"/>
</dbReference>
<dbReference type="RefSeq" id="WP_118889219.1">
    <property type="nucleotide sequence ID" value="NZ_JAMAWL010000013.1"/>
</dbReference>